<evidence type="ECO:0008006" key="3">
    <source>
        <dbReference type="Google" id="ProtNLM"/>
    </source>
</evidence>
<dbReference type="SUPFAM" id="SSF56219">
    <property type="entry name" value="DNase I-like"/>
    <property type="match status" value="1"/>
</dbReference>
<accession>A0A5C6ZXN8</accession>
<organism evidence="1 2">
    <name type="scientific">Gillisia hiemivivida</name>
    <dbReference type="NCBI Taxonomy" id="291190"/>
    <lineage>
        <taxon>Bacteria</taxon>
        <taxon>Pseudomonadati</taxon>
        <taxon>Bacteroidota</taxon>
        <taxon>Flavobacteriia</taxon>
        <taxon>Flavobacteriales</taxon>
        <taxon>Flavobacteriaceae</taxon>
        <taxon>Gillisia</taxon>
    </lineage>
</organism>
<dbReference type="InterPro" id="IPR036691">
    <property type="entry name" value="Endo/exonu/phosph_ase_sf"/>
</dbReference>
<dbReference type="EMBL" id="VORY01000002">
    <property type="protein sequence ID" value="TXD95081.1"/>
    <property type="molecule type" value="Genomic_DNA"/>
</dbReference>
<dbReference type="Proteomes" id="UP000321367">
    <property type="component" value="Unassembled WGS sequence"/>
</dbReference>
<gene>
    <name evidence="1" type="ORF">ES724_02725</name>
</gene>
<comment type="caution">
    <text evidence="1">The sequence shown here is derived from an EMBL/GenBank/DDBJ whole genome shotgun (WGS) entry which is preliminary data.</text>
</comment>
<name>A0A5C6ZXN8_9FLAO</name>
<dbReference type="Gene3D" id="3.60.10.10">
    <property type="entry name" value="Endonuclease/exonuclease/phosphatase"/>
    <property type="match status" value="1"/>
</dbReference>
<keyword evidence="2" id="KW-1185">Reference proteome</keyword>
<sequence length="375" mass="43507">MKIATFNIQNLFHRDRSFLEKPFSKCYNDWLMEIDQLMGKFKKTNQENERLRELSFLLGMDNSFQLPYAVLRRKAGFLFLKGMNYSKELKAGDLTDWNGWIALQNYPLDPVAVENKARVIADVNPDVLILQEIEDRASLAEFNQEFLPRFHCKSFEQTFVVQGNDKRGQEIGILTRNGFEIRSVRSHSYDLNFLGQLVFNKDFMEYEIRTPKGNTIWILATHLQHQTEDKDISDDTREKQTERIAAVYNQLYSEGKKHIAVVGTLNAVSYCYSLTPLLLKTNLKDVTKHPSFNVDFDKGKDAGYHSLGAYRMGVNIKQKDYLLLSPELFSKVKSCGLNRKGMWPEKQPKWTTYPSMNQKNHAASEHPAIWGDFTF</sequence>
<dbReference type="RefSeq" id="WP_146929241.1">
    <property type="nucleotide sequence ID" value="NZ_CBCSHZ010000001.1"/>
</dbReference>
<dbReference type="OrthoDB" id="1398885at2"/>
<dbReference type="AlphaFoldDB" id="A0A5C6ZXN8"/>
<proteinExistence type="predicted"/>
<evidence type="ECO:0000313" key="2">
    <source>
        <dbReference type="Proteomes" id="UP000321367"/>
    </source>
</evidence>
<reference evidence="1 2" key="1">
    <citation type="submission" date="2019-08" db="EMBL/GenBank/DDBJ databases">
        <title>Genome sequence of Gillisia hiemivivida IC154 (type strain).</title>
        <authorList>
            <person name="Bowman J.P."/>
        </authorList>
    </citation>
    <scope>NUCLEOTIDE SEQUENCE [LARGE SCALE GENOMIC DNA]</scope>
    <source>
        <strain evidence="1 2">IC154</strain>
    </source>
</reference>
<protein>
    <recommendedName>
        <fullName evidence="3">Endonuclease/exonuclease/phosphatase family protein</fullName>
    </recommendedName>
</protein>
<evidence type="ECO:0000313" key="1">
    <source>
        <dbReference type="EMBL" id="TXD95081.1"/>
    </source>
</evidence>